<evidence type="ECO:0000313" key="2">
    <source>
        <dbReference type="Proteomes" id="UP000034774"/>
    </source>
</evidence>
<organism evidence="1 2">
    <name type="scientific">Candidatus Woesebacteria bacterium GW2011_GWB1_39_10</name>
    <dbReference type="NCBI Taxonomy" id="1618572"/>
    <lineage>
        <taxon>Bacteria</taxon>
        <taxon>Candidatus Woeseibacteriota</taxon>
    </lineage>
</organism>
<dbReference type="InterPro" id="IPR011067">
    <property type="entry name" value="Plasmid_toxin/cell-grow_inhib"/>
</dbReference>
<name>A0A0G0P281_9BACT</name>
<dbReference type="Proteomes" id="UP000034774">
    <property type="component" value="Unassembled WGS sequence"/>
</dbReference>
<protein>
    <recommendedName>
        <fullName evidence="3">2,4-dihydroxyhept-2-ene-1,7-dioic acid aldolase</fullName>
    </recommendedName>
</protein>
<dbReference type="Gene3D" id="2.30.30.110">
    <property type="match status" value="1"/>
</dbReference>
<comment type="caution">
    <text evidence="1">The sequence shown here is derived from an EMBL/GenBank/DDBJ whole genome shotgun (WGS) entry which is preliminary data.</text>
</comment>
<dbReference type="Pfam" id="PF02452">
    <property type="entry name" value="PemK_toxin"/>
    <property type="match status" value="1"/>
</dbReference>
<reference evidence="1 2" key="1">
    <citation type="journal article" date="2015" name="Nature">
        <title>rRNA introns, odd ribosomes, and small enigmatic genomes across a large radiation of phyla.</title>
        <authorList>
            <person name="Brown C.T."/>
            <person name="Hug L.A."/>
            <person name="Thomas B.C."/>
            <person name="Sharon I."/>
            <person name="Castelle C.J."/>
            <person name="Singh A."/>
            <person name="Wilkins M.J."/>
            <person name="Williams K.H."/>
            <person name="Banfield J.F."/>
        </authorList>
    </citation>
    <scope>NUCLEOTIDE SEQUENCE [LARGE SCALE GENOMIC DNA]</scope>
</reference>
<gene>
    <name evidence="1" type="ORF">UT17_C0003G0222</name>
</gene>
<evidence type="ECO:0008006" key="3">
    <source>
        <dbReference type="Google" id="ProtNLM"/>
    </source>
</evidence>
<dbReference type="GO" id="GO:0003677">
    <property type="term" value="F:DNA binding"/>
    <property type="evidence" value="ECO:0007669"/>
    <property type="project" value="InterPro"/>
</dbReference>
<dbReference type="InterPro" id="IPR003477">
    <property type="entry name" value="PemK-like"/>
</dbReference>
<dbReference type="EMBL" id="LBVU01000003">
    <property type="protein sequence ID" value="KKQ92199.1"/>
    <property type="molecule type" value="Genomic_DNA"/>
</dbReference>
<evidence type="ECO:0000313" key="1">
    <source>
        <dbReference type="EMBL" id="KKQ92199.1"/>
    </source>
</evidence>
<dbReference type="SUPFAM" id="SSF50118">
    <property type="entry name" value="Cell growth inhibitor/plasmid maintenance toxic component"/>
    <property type="match status" value="1"/>
</dbReference>
<accession>A0A0G0P281</accession>
<proteinExistence type="predicted"/>
<dbReference type="STRING" id="1618572.UT17_C0003G0222"/>
<dbReference type="AlphaFoldDB" id="A0A0G0P281"/>
<sequence length="143" mass="16987">MADYTKNFDGWIVKKKKYHYQKLLPPMFKERDIWWVSIGVNVGYEEDGKHDKFLRPVLVLRKFNRELFLGIPMSTKIKDNRYYTQVTVQDETVSVLISQIRVFSAKRIQDKLAELDRGDFKKVQDEVVKMITFSPLPKQRSRG</sequence>